<organism evidence="1">
    <name type="scientific">Ixodes scapularis</name>
    <name type="common">Black-legged tick</name>
    <name type="synonym">Deer tick</name>
    <dbReference type="NCBI Taxonomy" id="6945"/>
    <lineage>
        <taxon>Eukaryota</taxon>
        <taxon>Metazoa</taxon>
        <taxon>Ecdysozoa</taxon>
        <taxon>Arthropoda</taxon>
        <taxon>Chelicerata</taxon>
        <taxon>Arachnida</taxon>
        <taxon>Acari</taxon>
        <taxon>Parasitiformes</taxon>
        <taxon>Ixodida</taxon>
        <taxon>Ixodoidea</taxon>
        <taxon>Ixodidae</taxon>
        <taxon>Ixodinae</taxon>
        <taxon>Ixodes</taxon>
    </lineage>
</organism>
<dbReference type="AlphaFoldDB" id="A0A4D5S0U0"/>
<evidence type="ECO:0000313" key="1">
    <source>
        <dbReference type="EMBL" id="MOY43260.1"/>
    </source>
</evidence>
<dbReference type="EMBL" id="GHJT01009289">
    <property type="protein sequence ID" value="MOY43260.1"/>
    <property type="molecule type" value="Transcribed_RNA"/>
</dbReference>
<accession>A0A4D5S0U0</accession>
<proteinExistence type="predicted"/>
<protein>
    <submittedName>
        <fullName evidence="1">Uncharacterized protein</fullName>
    </submittedName>
</protein>
<reference evidence="1" key="1">
    <citation type="submission" date="2019-04" db="EMBL/GenBank/DDBJ databases">
        <title>An insight into the mialome of Ixodes scapularis.</title>
        <authorList>
            <person name="Ribeiro J.M."/>
            <person name="Mather T.N."/>
            <person name="Karim S."/>
        </authorList>
    </citation>
    <scope>NUCLEOTIDE SEQUENCE</scope>
</reference>
<name>A0A4D5S0U0_IXOSC</name>
<sequence>MLPTLYSLCSSLGQFSGSLGCASPEPWSASGSSLPYSQRDCGTGTLEAPHFLTYRRLRVGGGCCSEAGYFMILLSPSLHKVLNLNWQSHSRLRRPPRNTRTISVAGFETSGALTVPFTSKASDFRVAQTYPKDAVCILKMTKEVLCLTFLFLLNKTRRDEGT</sequence>